<dbReference type="PANTHER" id="PTHR23139">
    <property type="entry name" value="RNA-BINDING PROTEIN"/>
    <property type="match status" value="1"/>
</dbReference>
<evidence type="ECO:0000256" key="5">
    <source>
        <dbReference type="SAM" id="MobiDB-lite"/>
    </source>
</evidence>
<dbReference type="FunFam" id="3.30.70.330:FF:000097">
    <property type="entry name" value="U2 snRNP auxiliary factor large subunit"/>
    <property type="match status" value="1"/>
</dbReference>
<dbReference type="EMBL" id="GG670791">
    <property type="protein sequence ID" value="EER20130.1"/>
    <property type="molecule type" value="Genomic_DNA"/>
</dbReference>
<dbReference type="GeneID" id="9053640"/>
<dbReference type="InParanoid" id="C5K5W9"/>
<feature type="region of interest" description="Disordered" evidence="5">
    <location>
        <begin position="1"/>
        <end position="41"/>
    </location>
</feature>
<gene>
    <name evidence="7" type="ORF">Pmar_PMAR026720</name>
</gene>
<dbReference type="PROSITE" id="PS50102">
    <property type="entry name" value="RRM"/>
    <property type="match status" value="3"/>
</dbReference>
<feature type="domain" description="RRM" evidence="6">
    <location>
        <begin position="228"/>
        <end position="306"/>
    </location>
</feature>
<dbReference type="Gene3D" id="3.30.70.330">
    <property type="match status" value="3"/>
</dbReference>
<evidence type="ECO:0000259" key="6">
    <source>
        <dbReference type="PROSITE" id="PS50102"/>
    </source>
</evidence>
<evidence type="ECO:0000256" key="2">
    <source>
        <dbReference type="ARBA" id="ARBA00022884"/>
    </source>
</evidence>
<proteinExistence type="predicted"/>
<feature type="domain" description="RRM" evidence="6">
    <location>
        <begin position="372"/>
        <end position="458"/>
    </location>
</feature>
<dbReference type="SMART" id="SM00360">
    <property type="entry name" value="RRM"/>
    <property type="match status" value="3"/>
</dbReference>
<keyword evidence="8" id="KW-1185">Reference proteome</keyword>
<protein>
    <submittedName>
        <fullName evidence="7">U2 small nuclear ribonucleoprotein, auxiliary factor, large subunit, putative</fullName>
    </submittedName>
</protein>
<dbReference type="SUPFAM" id="SSF54928">
    <property type="entry name" value="RNA-binding domain, RBD"/>
    <property type="match status" value="2"/>
</dbReference>
<dbReference type="AlphaFoldDB" id="C5K5W9"/>
<evidence type="ECO:0000313" key="7">
    <source>
        <dbReference type="EMBL" id="EER20130.1"/>
    </source>
</evidence>
<feature type="compositionally biased region" description="Basic and acidic residues" evidence="5">
    <location>
        <begin position="20"/>
        <end position="32"/>
    </location>
</feature>
<dbReference type="InterPro" id="IPR035979">
    <property type="entry name" value="RBD_domain_sf"/>
</dbReference>
<name>C5K5W9_PERM5</name>
<evidence type="ECO:0000256" key="3">
    <source>
        <dbReference type="ARBA" id="ARBA00023187"/>
    </source>
</evidence>
<feature type="region of interest" description="Disordered" evidence="5">
    <location>
        <begin position="480"/>
        <end position="543"/>
    </location>
</feature>
<feature type="compositionally biased region" description="Pro residues" evidence="5">
    <location>
        <begin position="482"/>
        <end position="492"/>
    </location>
</feature>
<dbReference type="Pfam" id="PF00076">
    <property type="entry name" value="RRM_1"/>
    <property type="match status" value="1"/>
</dbReference>
<dbReference type="GO" id="GO:1990904">
    <property type="term" value="C:ribonucleoprotein complex"/>
    <property type="evidence" value="ECO:0007669"/>
    <property type="project" value="UniProtKB-KW"/>
</dbReference>
<dbReference type="GO" id="GO:0006397">
    <property type="term" value="P:mRNA processing"/>
    <property type="evidence" value="ECO:0007669"/>
    <property type="project" value="UniProtKB-KW"/>
</dbReference>
<feature type="domain" description="RRM" evidence="6">
    <location>
        <begin position="101"/>
        <end position="190"/>
    </location>
</feature>
<evidence type="ECO:0000256" key="4">
    <source>
        <dbReference type="PROSITE-ProRule" id="PRU00176"/>
    </source>
</evidence>
<keyword evidence="2 4" id="KW-0694">RNA-binding</keyword>
<dbReference type="CDD" id="cd12232">
    <property type="entry name" value="RRM3_U2AF65"/>
    <property type="match status" value="1"/>
</dbReference>
<dbReference type="OMA" id="MTQWDIK"/>
<dbReference type="RefSeq" id="XP_002788334.1">
    <property type="nucleotide sequence ID" value="XM_002788288.1"/>
</dbReference>
<evidence type="ECO:0000313" key="8">
    <source>
        <dbReference type="Proteomes" id="UP000007800"/>
    </source>
</evidence>
<dbReference type="InterPro" id="IPR000504">
    <property type="entry name" value="RRM_dom"/>
</dbReference>
<feature type="compositionally biased region" description="Basic residues" evidence="5">
    <location>
        <begin position="7"/>
        <end position="19"/>
    </location>
</feature>
<evidence type="ECO:0000256" key="1">
    <source>
        <dbReference type="ARBA" id="ARBA00022664"/>
    </source>
</evidence>
<organism evidence="8">
    <name type="scientific">Perkinsus marinus (strain ATCC 50983 / TXsc)</name>
    <dbReference type="NCBI Taxonomy" id="423536"/>
    <lineage>
        <taxon>Eukaryota</taxon>
        <taxon>Sar</taxon>
        <taxon>Alveolata</taxon>
        <taxon>Perkinsozoa</taxon>
        <taxon>Perkinsea</taxon>
        <taxon>Perkinsida</taxon>
        <taxon>Perkinsidae</taxon>
        <taxon>Perkinsus</taxon>
    </lineage>
</organism>
<keyword evidence="1" id="KW-0507">mRNA processing</keyword>
<accession>C5K5W9</accession>
<keyword evidence="3" id="KW-0508">mRNA splicing</keyword>
<reference evidence="7 8" key="1">
    <citation type="submission" date="2008-07" db="EMBL/GenBank/DDBJ databases">
        <authorList>
            <person name="El-Sayed N."/>
            <person name="Caler E."/>
            <person name="Inman J."/>
            <person name="Amedeo P."/>
            <person name="Hass B."/>
            <person name="Wortman J."/>
        </authorList>
    </citation>
    <scope>NUCLEOTIDE SEQUENCE [LARGE SCALE GENOMIC DNA]</scope>
    <source>
        <strain evidence="8">ATCC 50983 / TXsc</strain>
    </source>
</reference>
<dbReference type="GO" id="GO:0008380">
    <property type="term" value="P:RNA splicing"/>
    <property type="evidence" value="ECO:0007669"/>
    <property type="project" value="UniProtKB-KW"/>
</dbReference>
<keyword evidence="7" id="KW-0687">Ribonucleoprotein</keyword>
<dbReference type="Proteomes" id="UP000007800">
    <property type="component" value="Unassembled WGS sequence"/>
</dbReference>
<dbReference type="OrthoDB" id="10266058at2759"/>
<dbReference type="InterPro" id="IPR012677">
    <property type="entry name" value="Nucleotide-bd_a/b_plait_sf"/>
</dbReference>
<dbReference type="GO" id="GO:0003723">
    <property type="term" value="F:RNA binding"/>
    <property type="evidence" value="ECO:0007669"/>
    <property type="project" value="UniProtKB-UniRule"/>
</dbReference>
<sequence>MGSQSRSRSRDRSSRRRGGGGRDRGDQDRGDIGLDPVVGLGGRGDGRGLEIAVKGPDVSRRKQRLAFSVQRLLHRDHKGKESRLLQWGGYGSEVKGDASERRLTVKNIRQRDSSQQSVMDFFKGALFAVTGNGGKTTPLHPVVSVFFLISDGHSRTALVEFRTPIAATVAMRLNGIDLDGRKLAITRPHGYNKEDPSKSITAEDIQKVTIEELCGGSSTKKTAPGSNLQLGIYHLPPVMTETYLRDLLEQFGALTMVSLIRDKTTGLSKGYGFCQFEDPNDADRCLYALDQFVLGNYSLSVTRLVPDAQQGGAAGIGGAGVGPATNLADGSSGVAVVQSMTARVLANPALAAQLKAGREIGSTPSTVVQLLNAVYIEDLMSETEVKSIEDEIREEAQRHGTVLEVRVPRPSASLTPYANGVGKIFVQFADITAARKFQATNNGRKFDDRVMCAAFYPTDRYKMGKYTLYNVESMTMAVRPVQAPPPKPPPPTAGSGPMTIGEEEEEEGGSEHKTGAEAASGGALVKEGAPDKVDNNDDCEVVD</sequence>